<dbReference type="PROSITE" id="PS50011">
    <property type="entry name" value="PROTEIN_KINASE_DOM"/>
    <property type="match status" value="1"/>
</dbReference>
<protein>
    <recommendedName>
        <fullName evidence="1">non-specific serine/threonine protein kinase</fullName>
        <ecNumber evidence="1">2.7.11.1</ecNumber>
    </recommendedName>
</protein>
<dbReference type="Proteomes" id="UP000198287">
    <property type="component" value="Unassembled WGS sequence"/>
</dbReference>
<dbReference type="PROSITE" id="PS00107">
    <property type="entry name" value="PROTEIN_KINASE_ATP"/>
    <property type="match status" value="1"/>
</dbReference>
<dbReference type="InterPro" id="IPR000719">
    <property type="entry name" value="Prot_kinase_dom"/>
</dbReference>
<dbReference type="AlphaFoldDB" id="A0A226EFN5"/>
<dbReference type="OMA" id="IGIPHIW"/>
<feature type="compositionally biased region" description="Pro residues" evidence="6">
    <location>
        <begin position="412"/>
        <end position="422"/>
    </location>
</feature>
<dbReference type="SMART" id="SM00220">
    <property type="entry name" value="S_TKc"/>
    <property type="match status" value="1"/>
</dbReference>
<dbReference type="CDD" id="cd14016">
    <property type="entry name" value="STKc_CK1"/>
    <property type="match status" value="1"/>
</dbReference>
<evidence type="ECO:0000256" key="4">
    <source>
        <dbReference type="PROSITE-ProRule" id="PRU10141"/>
    </source>
</evidence>
<comment type="similarity">
    <text evidence="5">Belongs to the protein kinase superfamily.</text>
</comment>
<dbReference type="Pfam" id="PF00069">
    <property type="entry name" value="Pkinase"/>
    <property type="match status" value="1"/>
</dbReference>
<keyword evidence="3 4" id="KW-0067">ATP-binding</keyword>
<gene>
    <name evidence="8" type="ORF">Fcan01_09837</name>
</gene>
<dbReference type="Gene3D" id="1.10.510.10">
    <property type="entry name" value="Transferase(Phosphotransferase) domain 1"/>
    <property type="match status" value="1"/>
</dbReference>
<comment type="caution">
    <text evidence="8">The sequence shown here is derived from an EMBL/GenBank/DDBJ whole genome shotgun (WGS) entry which is preliminary data.</text>
</comment>
<dbReference type="OrthoDB" id="5800476at2759"/>
<feature type="compositionally biased region" description="Basic and acidic residues" evidence="6">
    <location>
        <begin position="319"/>
        <end position="337"/>
    </location>
</feature>
<evidence type="ECO:0000256" key="2">
    <source>
        <dbReference type="ARBA" id="ARBA00022741"/>
    </source>
</evidence>
<reference evidence="8 9" key="1">
    <citation type="submission" date="2015-12" db="EMBL/GenBank/DDBJ databases">
        <title>The genome of Folsomia candida.</title>
        <authorList>
            <person name="Faddeeva A."/>
            <person name="Derks M.F."/>
            <person name="Anvar Y."/>
            <person name="Smit S."/>
            <person name="Van Straalen N."/>
            <person name="Roelofs D."/>
        </authorList>
    </citation>
    <scope>NUCLEOTIDE SEQUENCE [LARGE SCALE GENOMIC DNA]</scope>
    <source>
        <strain evidence="8 9">VU population</strain>
        <tissue evidence="8">Whole body</tissue>
    </source>
</reference>
<keyword evidence="2 4" id="KW-0547">Nucleotide-binding</keyword>
<accession>A0A226EFN5</accession>
<evidence type="ECO:0000256" key="3">
    <source>
        <dbReference type="ARBA" id="ARBA00022840"/>
    </source>
</evidence>
<dbReference type="GO" id="GO:0005524">
    <property type="term" value="F:ATP binding"/>
    <property type="evidence" value="ECO:0007669"/>
    <property type="project" value="UniProtKB-UniRule"/>
</dbReference>
<dbReference type="STRING" id="158441.A0A226EFN5"/>
<dbReference type="PANTHER" id="PTHR11909">
    <property type="entry name" value="CASEIN KINASE-RELATED"/>
    <property type="match status" value="1"/>
</dbReference>
<proteinExistence type="inferred from homology"/>
<feature type="domain" description="Protein kinase" evidence="7">
    <location>
        <begin position="19"/>
        <end position="286"/>
    </location>
</feature>
<keyword evidence="9" id="KW-1185">Reference proteome</keyword>
<evidence type="ECO:0000256" key="6">
    <source>
        <dbReference type="SAM" id="MobiDB-lite"/>
    </source>
</evidence>
<feature type="region of interest" description="Disordered" evidence="6">
    <location>
        <begin position="316"/>
        <end position="337"/>
    </location>
</feature>
<dbReference type="FunFam" id="1.10.510.10:FF:000596">
    <property type="entry name" value="CK1 family protein kinase"/>
    <property type="match status" value="1"/>
</dbReference>
<evidence type="ECO:0000259" key="7">
    <source>
        <dbReference type="PROSITE" id="PS50011"/>
    </source>
</evidence>
<keyword evidence="8" id="KW-0418">Kinase</keyword>
<organism evidence="8 9">
    <name type="scientific">Folsomia candida</name>
    <name type="common">Springtail</name>
    <dbReference type="NCBI Taxonomy" id="158441"/>
    <lineage>
        <taxon>Eukaryota</taxon>
        <taxon>Metazoa</taxon>
        <taxon>Ecdysozoa</taxon>
        <taxon>Arthropoda</taxon>
        <taxon>Hexapoda</taxon>
        <taxon>Collembola</taxon>
        <taxon>Entomobryomorpha</taxon>
        <taxon>Isotomoidea</taxon>
        <taxon>Isotomidae</taxon>
        <taxon>Proisotominae</taxon>
        <taxon>Folsomia</taxon>
    </lineage>
</organism>
<dbReference type="EC" id="2.7.11.1" evidence="1"/>
<dbReference type="PROSITE" id="PS00108">
    <property type="entry name" value="PROTEIN_KINASE_ST"/>
    <property type="match status" value="1"/>
</dbReference>
<dbReference type="EMBL" id="LNIX01000004">
    <property type="protein sequence ID" value="OXA55486.1"/>
    <property type="molecule type" value="Genomic_DNA"/>
</dbReference>
<evidence type="ECO:0000313" key="9">
    <source>
        <dbReference type="Proteomes" id="UP000198287"/>
    </source>
</evidence>
<keyword evidence="5" id="KW-0723">Serine/threonine-protein kinase</keyword>
<dbReference type="InterPro" id="IPR017441">
    <property type="entry name" value="Protein_kinase_ATP_BS"/>
</dbReference>
<dbReference type="GO" id="GO:0004674">
    <property type="term" value="F:protein serine/threonine kinase activity"/>
    <property type="evidence" value="ECO:0007669"/>
    <property type="project" value="UniProtKB-KW"/>
</dbReference>
<evidence type="ECO:0000313" key="8">
    <source>
        <dbReference type="EMBL" id="OXA55486.1"/>
    </source>
</evidence>
<dbReference type="InterPro" id="IPR011009">
    <property type="entry name" value="Kinase-like_dom_sf"/>
</dbReference>
<evidence type="ECO:0000256" key="1">
    <source>
        <dbReference type="ARBA" id="ARBA00012513"/>
    </source>
</evidence>
<feature type="binding site" evidence="4">
    <location>
        <position position="48"/>
    </location>
    <ligand>
        <name>ATP</name>
        <dbReference type="ChEBI" id="CHEBI:30616"/>
    </ligand>
</feature>
<feature type="region of interest" description="Disordered" evidence="6">
    <location>
        <begin position="408"/>
        <end position="430"/>
    </location>
</feature>
<name>A0A226EFN5_FOLCA</name>
<keyword evidence="8" id="KW-0808">Transferase</keyword>
<dbReference type="SUPFAM" id="SSF56112">
    <property type="entry name" value="Protein kinase-like (PK-like)"/>
    <property type="match status" value="1"/>
</dbReference>
<dbReference type="InterPro" id="IPR050235">
    <property type="entry name" value="CK1_Ser-Thr_kinase"/>
</dbReference>
<evidence type="ECO:0000256" key="5">
    <source>
        <dbReference type="RuleBase" id="RU000304"/>
    </source>
</evidence>
<dbReference type="InterPro" id="IPR008271">
    <property type="entry name" value="Ser/Thr_kinase_AS"/>
</dbReference>
<sequence>MAASDAASRKAEFIIADKYRLVRKIGSGSFGDIYYAKSISGDEEVAVKMENIRAKHPQLLYESKVCKLLKAHGIPEVKWFGTVNDYNVLVMQLLGPSLEDLFNYSHRQFTLKTVLHLADQMIQRVETVHNKGFIHRDIKPDNFLMGSGNETSKVFIIDFGLSKKFRDSRTRGHIPFRTDKSLTGTARYASINAHKGHEQSRRDDLESLGFILMYFLKGTLPWQGLKATTKKQKYEKIKDVKIGTKIEDLCKGFPHEFADYLIYCRNLEFEETPNYSYLRKLFRQLYRRNFNYYDYEFDWKNVQLLKERELANAESAYENGEREMQKRRETNTTKERPRANDELQAYGREKSFATTRGADFKSDRSPLERKREKLEARAARYCGEDAVLTDTVAALLLGPLPAMPEVNLATTSPPPPRGPPPDVGGGMLRRDEVDEVVEPEGEALLREGRPSIDGEPGPTLAFFVGGLDFIML</sequence>